<organism evidence="1 2">
    <name type="scientific">Eumeta variegata</name>
    <name type="common">Bagworm moth</name>
    <name type="synonym">Eumeta japonica</name>
    <dbReference type="NCBI Taxonomy" id="151549"/>
    <lineage>
        <taxon>Eukaryota</taxon>
        <taxon>Metazoa</taxon>
        <taxon>Ecdysozoa</taxon>
        <taxon>Arthropoda</taxon>
        <taxon>Hexapoda</taxon>
        <taxon>Insecta</taxon>
        <taxon>Pterygota</taxon>
        <taxon>Neoptera</taxon>
        <taxon>Endopterygota</taxon>
        <taxon>Lepidoptera</taxon>
        <taxon>Glossata</taxon>
        <taxon>Ditrysia</taxon>
        <taxon>Tineoidea</taxon>
        <taxon>Psychidae</taxon>
        <taxon>Oiketicinae</taxon>
        <taxon>Eumeta</taxon>
    </lineage>
</organism>
<sequence>MEVFGPTVPAHRRRTKSGDLIDMPFRTKRHIARRIAGEERFSSGYREWDEAAEMASAQTTDGQVCIVGHRRSQVDDRPLWRPSHRAVVGRRSRAQTEPIVWSNQTVPSWAMSTGELTDQFALTNLSQIKALALCLRAHV</sequence>
<protein>
    <submittedName>
        <fullName evidence="1">Uncharacterized protein</fullName>
    </submittedName>
</protein>
<evidence type="ECO:0000313" key="2">
    <source>
        <dbReference type="Proteomes" id="UP000299102"/>
    </source>
</evidence>
<gene>
    <name evidence="1" type="ORF">EVAR_7407_1</name>
</gene>
<keyword evidence="2" id="KW-1185">Reference proteome</keyword>
<comment type="caution">
    <text evidence="1">The sequence shown here is derived from an EMBL/GenBank/DDBJ whole genome shotgun (WGS) entry which is preliminary data.</text>
</comment>
<dbReference type="AlphaFoldDB" id="A0A4C1V9G5"/>
<name>A0A4C1V9G5_EUMVA</name>
<reference evidence="1 2" key="1">
    <citation type="journal article" date="2019" name="Commun. Biol.">
        <title>The bagworm genome reveals a unique fibroin gene that provides high tensile strength.</title>
        <authorList>
            <person name="Kono N."/>
            <person name="Nakamura H."/>
            <person name="Ohtoshi R."/>
            <person name="Tomita M."/>
            <person name="Numata K."/>
            <person name="Arakawa K."/>
        </authorList>
    </citation>
    <scope>NUCLEOTIDE SEQUENCE [LARGE SCALE GENOMIC DNA]</scope>
</reference>
<evidence type="ECO:0000313" key="1">
    <source>
        <dbReference type="EMBL" id="GBP34355.1"/>
    </source>
</evidence>
<accession>A0A4C1V9G5</accession>
<proteinExistence type="predicted"/>
<dbReference type="Proteomes" id="UP000299102">
    <property type="component" value="Unassembled WGS sequence"/>
</dbReference>
<dbReference type="EMBL" id="BGZK01000287">
    <property type="protein sequence ID" value="GBP34355.1"/>
    <property type="molecule type" value="Genomic_DNA"/>
</dbReference>